<dbReference type="STRING" id="249352.SAMN05444395_10574"/>
<organism evidence="2 3">
    <name type="scientific">Flavobacterium fryxellicola</name>
    <dbReference type="NCBI Taxonomy" id="249352"/>
    <lineage>
        <taxon>Bacteria</taxon>
        <taxon>Pseudomonadati</taxon>
        <taxon>Bacteroidota</taxon>
        <taxon>Flavobacteriia</taxon>
        <taxon>Flavobacteriales</taxon>
        <taxon>Flavobacteriaceae</taxon>
        <taxon>Flavobacterium</taxon>
    </lineage>
</organism>
<protein>
    <recommendedName>
        <fullName evidence="4">Acyltransferase 3 domain-containing protein</fullName>
    </recommendedName>
</protein>
<reference evidence="2 3" key="1">
    <citation type="submission" date="2016-03" db="EMBL/GenBank/DDBJ databases">
        <title>Draft genome sequence of Flavobacterium fryxellicola DSM 16209.</title>
        <authorList>
            <person name="Shin S.-K."/>
            <person name="Yi H."/>
        </authorList>
    </citation>
    <scope>NUCLEOTIDE SEQUENCE [LARGE SCALE GENOMIC DNA]</scope>
    <source>
        <strain evidence="2 3">DSM 16209</strain>
    </source>
</reference>
<accession>A0A167V1D3</accession>
<feature type="transmembrane region" description="Helical" evidence="1">
    <location>
        <begin position="6"/>
        <end position="23"/>
    </location>
</feature>
<keyword evidence="1" id="KW-0472">Membrane</keyword>
<dbReference type="Proteomes" id="UP000077164">
    <property type="component" value="Unassembled WGS sequence"/>
</dbReference>
<evidence type="ECO:0000313" key="2">
    <source>
        <dbReference type="EMBL" id="OAB25991.1"/>
    </source>
</evidence>
<proteinExistence type="predicted"/>
<evidence type="ECO:0000313" key="3">
    <source>
        <dbReference type="Proteomes" id="UP000077164"/>
    </source>
</evidence>
<dbReference type="AlphaFoldDB" id="A0A167V1D3"/>
<keyword evidence="1" id="KW-1133">Transmembrane helix</keyword>
<evidence type="ECO:0008006" key="4">
    <source>
        <dbReference type="Google" id="ProtNLM"/>
    </source>
</evidence>
<dbReference type="EMBL" id="LVJE01000038">
    <property type="protein sequence ID" value="OAB25991.1"/>
    <property type="molecule type" value="Genomic_DNA"/>
</dbReference>
<sequence length="156" mass="18398">MTIFFKIFTFFEYGIWFLIGMVLEQLYFDKTNKRLVLFLLALFIFQAILIFNSYALSFIIIPCTLLLLFIYRHTLINLLDNKSVSKVGIASYSIYLLHQNIGVPTINKLSHLFNDLNWMLGILILSLLYLFGIYIYKYLEVPFGKKIKALFFIKTH</sequence>
<name>A0A167V1D3_9FLAO</name>
<gene>
    <name evidence="2" type="ORF">FBFR_13850</name>
</gene>
<feature type="transmembrane region" description="Helical" evidence="1">
    <location>
        <begin position="118"/>
        <end position="136"/>
    </location>
</feature>
<keyword evidence="3" id="KW-1185">Reference proteome</keyword>
<evidence type="ECO:0000256" key="1">
    <source>
        <dbReference type="SAM" id="Phobius"/>
    </source>
</evidence>
<feature type="transmembrane region" description="Helical" evidence="1">
    <location>
        <begin position="57"/>
        <end position="75"/>
    </location>
</feature>
<feature type="transmembrane region" description="Helical" evidence="1">
    <location>
        <begin position="87"/>
        <end position="106"/>
    </location>
</feature>
<keyword evidence="1" id="KW-0812">Transmembrane</keyword>
<comment type="caution">
    <text evidence="2">The sequence shown here is derived from an EMBL/GenBank/DDBJ whole genome shotgun (WGS) entry which is preliminary data.</text>
</comment>